<feature type="domain" description="WWE" evidence="7">
    <location>
        <begin position="7"/>
        <end position="86"/>
    </location>
</feature>
<evidence type="ECO:0000259" key="7">
    <source>
        <dbReference type="PROSITE" id="PS50918"/>
    </source>
</evidence>
<evidence type="ECO:0000256" key="5">
    <source>
        <dbReference type="ARBA" id="ARBA00047597"/>
    </source>
</evidence>
<dbReference type="GO" id="GO:0016779">
    <property type="term" value="F:nucleotidyltransferase activity"/>
    <property type="evidence" value="ECO:0007669"/>
    <property type="project" value="UniProtKB-KW"/>
</dbReference>
<dbReference type="SUPFAM" id="SSF56399">
    <property type="entry name" value="ADP-ribosylation"/>
    <property type="match status" value="1"/>
</dbReference>
<evidence type="ECO:0000256" key="4">
    <source>
        <dbReference type="ARBA" id="ARBA00022695"/>
    </source>
</evidence>
<comment type="caution">
    <text evidence="9">The sequence shown here is derived from an EMBL/GenBank/DDBJ whole genome shotgun (WGS) entry which is preliminary data.</text>
</comment>
<evidence type="ECO:0000256" key="2">
    <source>
        <dbReference type="ARBA" id="ARBA00022676"/>
    </source>
</evidence>
<dbReference type="Gene3D" id="3.90.176.10">
    <property type="entry name" value="Toxin ADP-ribosyltransferase, Chain A, domain 1"/>
    <property type="match status" value="1"/>
</dbReference>
<dbReference type="Pfam" id="PF02825">
    <property type="entry name" value="WWE"/>
    <property type="match status" value="1"/>
</dbReference>
<dbReference type="Proteomes" id="UP000663881">
    <property type="component" value="Unassembled WGS sequence"/>
</dbReference>
<comment type="similarity">
    <text evidence="1 6">Belongs to the Arg-specific ADP-ribosyltransferase family.</text>
</comment>
<dbReference type="PROSITE" id="PS50918">
    <property type="entry name" value="WWE"/>
    <property type="match status" value="1"/>
</dbReference>
<dbReference type="InterPro" id="IPR000768">
    <property type="entry name" value="ART"/>
</dbReference>
<dbReference type="OrthoDB" id="10324941at2759"/>
<dbReference type="InterPro" id="IPR004170">
    <property type="entry name" value="WWE_dom"/>
</dbReference>
<evidence type="ECO:0000313" key="8">
    <source>
        <dbReference type="EMBL" id="CAF1056837.1"/>
    </source>
</evidence>
<evidence type="ECO:0000256" key="1">
    <source>
        <dbReference type="ARBA" id="ARBA00009558"/>
    </source>
</evidence>
<accession>A0A819RVS9</accession>
<gene>
    <name evidence="9" type="ORF">OKA104_LOCUS32635</name>
    <name evidence="8" type="ORF">VCS650_LOCUS17716</name>
</gene>
<keyword evidence="3 6" id="KW-0808">Transferase</keyword>
<dbReference type="GO" id="GO:0106274">
    <property type="term" value="F:NAD+-protein-arginine ADP-ribosyltransferase activity"/>
    <property type="evidence" value="ECO:0007669"/>
    <property type="project" value="UniProtKB-EC"/>
</dbReference>
<organism evidence="9 10">
    <name type="scientific">Adineta steineri</name>
    <dbReference type="NCBI Taxonomy" id="433720"/>
    <lineage>
        <taxon>Eukaryota</taxon>
        <taxon>Metazoa</taxon>
        <taxon>Spiralia</taxon>
        <taxon>Gnathifera</taxon>
        <taxon>Rotifera</taxon>
        <taxon>Eurotatoria</taxon>
        <taxon>Bdelloidea</taxon>
        <taxon>Adinetida</taxon>
        <taxon>Adinetidae</taxon>
        <taxon>Adineta</taxon>
    </lineage>
</organism>
<keyword evidence="6" id="KW-0521">NADP</keyword>
<reference evidence="9" key="1">
    <citation type="submission" date="2021-02" db="EMBL/GenBank/DDBJ databases">
        <authorList>
            <person name="Nowell W R."/>
        </authorList>
    </citation>
    <scope>NUCLEOTIDE SEQUENCE</scope>
</reference>
<dbReference type="PROSITE" id="PS51996">
    <property type="entry name" value="TR_MART"/>
    <property type="match status" value="1"/>
</dbReference>
<dbReference type="Proteomes" id="UP000663891">
    <property type="component" value="Unassembled WGS sequence"/>
</dbReference>
<dbReference type="EMBL" id="CAJOAY010003964">
    <property type="protein sequence ID" value="CAF4048545.1"/>
    <property type="molecule type" value="Genomic_DNA"/>
</dbReference>
<evidence type="ECO:0000256" key="6">
    <source>
        <dbReference type="RuleBase" id="RU361228"/>
    </source>
</evidence>
<proteinExistence type="inferred from homology"/>
<keyword evidence="6" id="KW-0520">NAD</keyword>
<evidence type="ECO:0000313" key="9">
    <source>
        <dbReference type="EMBL" id="CAF4048545.1"/>
    </source>
</evidence>
<comment type="catalytic activity">
    <reaction evidence="5 6">
        <text>L-arginyl-[protein] + NAD(+) = N(omega)-(ADP-D-ribosyl)-L-arginyl-[protein] + nicotinamide + H(+)</text>
        <dbReference type="Rhea" id="RHEA:19149"/>
        <dbReference type="Rhea" id="RHEA-COMP:10532"/>
        <dbReference type="Rhea" id="RHEA-COMP:15087"/>
        <dbReference type="ChEBI" id="CHEBI:15378"/>
        <dbReference type="ChEBI" id="CHEBI:17154"/>
        <dbReference type="ChEBI" id="CHEBI:29965"/>
        <dbReference type="ChEBI" id="CHEBI:57540"/>
        <dbReference type="ChEBI" id="CHEBI:142554"/>
        <dbReference type="EC" id="2.4.2.31"/>
    </reaction>
</comment>
<evidence type="ECO:0000313" key="10">
    <source>
        <dbReference type="Proteomes" id="UP000663881"/>
    </source>
</evidence>
<keyword evidence="4" id="KW-0548">Nucleotidyltransferase</keyword>
<dbReference type="EC" id="2.4.2.31" evidence="6"/>
<dbReference type="AlphaFoldDB" id="A0A819RVS9"/>
<sequence length="446" mass="51783">MASAACCRAPILRRPSRHYQWYWNYRQDDRKEEEWMKYINIDNEIIEDAYNEQKDEVEIDGGIMINLKQQIQYQKVDLSEQCVIKRVLLEERVGRNVHPQEERFSQTIVVSTTTPIDGQRDLPRRDADTHAASIEKYDLISDDVQTSHMTRSLHWIFSSVLGNKPATESENKNKERNDAIEHAIQKVLSVDKTQTGMQWMRSGYFSSGYELSELRSKNKTIANVVQEAAEGILKEGEAVGKLCQAQHLAQQLMKVKHYGEDIQVKYFKGIQCPSEIGDTFVNVYTKDSFWYKLLNGVLRHPKTASYDQLKTLGPFCFLLHSYLKNISTTDILRVYRGILLTTDEERKSFMDKHVRFLSFNSTTANRELAEIYGNTLLIIDLDTKFNAMQDCQVGASISHLSNFPEEEEYLLWTGACFEFVKYEYDDQKHKHIIYLKSSEANNNLFS</sequence>
<dbReference type="Gene3D" id="3.30.720.50">
    <property type="match status" value="1"/>
</dbReference>
<protein>
    <recommendedName>
        <fullName evidence="6">NAD(P)(+)--arginine ADP-ribosyltransferase</fullName>
        <ecNumber evidence="6">2.4.2.31</ecNumber>
    </recommendedName>
    <alternativeName>
        <fullName evidence="6">Mono(ADP-ribosyl)transferase</fullName>
    </alternativeName>
</protein>
<dbReference type="EMBL" id="CAJNON010000165">
    <property type="protein sequence ID" value="CAF1056837.1"/>
    <property type="molecule type" value="Genomic_DNA"/>
</dbReference>
<dbReference type="SUPFAM" id="SSF117839">
    <property type="entry name" value="WWE domain"/>
    <property type="match status" value="1"/>
</dbReference>
<dbReference type="InterPro" id="IPR037197">
    <property type="entry name" value="WWE_dom_sf"/>
</dbReference>
<dbReference type="Pfam" id="PF01129">
    <property type="entry name" value="ART"/>
    <property type="match status" value="1"/>
</dbReference>
<evidence type="ECO:0000256" key="3">
    <source>
        <dbReference type="ARBA" id="ARBA00022679"/>
    </source>
</evidence>
<name>A0A819RVS9_9BILA</name>
<keyword evidence="2 6" id="KW-0328">Glycosyltransferase</keyword>